<evidence type="ECO:0000256" key="1">
    <source>
        <dbReference type="ARBA" id="ARBA00008853"/>
    </source>
</evidence>
<dbReference type="InterPro" id="IPR011042">
    <property type="entry name" value="6-blade_b-propeller_TolB-like"/>
</dbReference>
<dbReference type="Gene3D" id="2.120.10.30">
    <property type="entry name" value="TolB, C-terminal domain"/>
    <property type="match status" value="1"/>
</dbReference>
<keyword evidence="4" id="KW-1185">Reference proteome</keyword>
<reference evidence="3 4" key="1">
    <citation type="submission" date="2024-03" db="EMBL/GenBank/DDBJ databases">
        <title>Draft genome sequence of Klenkia sp. LSe6-5.</title>
        <authorList>
            <person name="Duangmal K."/>
            <person name="Chantavorakit T."/>
        </authorList>
    </citation>
    <scope>NUCLEOTIDE SEQUENCE [LARGE SCALE GENOMIC DNA]</scope>
    <source>
        <strain evidence="3 4">LSe6-5</strain>
    </source>
</reference>
<dbReference type="EMBL" id="JBAPLU010000032">
    <property type="protein sequence ID" value="MEI4274034.1"/>
    <property type="molecule type" value="Genomic_DNA"/>
</dbReference>
<evidence type="ECO:0000313" key="3">
    <source>
        <dbReference type="EMBL" id="MEI4274034.1"/>
    </source>
</evidence>
<dbReference type="InterPro" id="IPR005511">
    <property type="entry name" value="SMP-30"/>
</dbReference>
<dbReference type="InterPro" id="IPR013658">
    <property type="entry name" value="SGL"/>
</dbReference>
<dbReference type="Proteomes" id="UP001361570">
    <property type="component" value="Unassembled WGS sequence"/>
</dbReference>
<sequence>MTTASAPVTTRVGTGVDLLGESPVWDPRLQRLYWVDGVRPALRYLDPATGAVTDVAVPSTIGSVALTEDPDHVLVALVDGIHRATVATGELEPLYVPAPGDPRVRFNDGKVDRQGRFVVGTMGVRAEPLGELVRLSPDGTVEVLTTGIRISNAVCFSPDGGTLYFADSLDHAVRAYPYSPGPGPLGEPRVLADTDPWGSGPDGATVDAEGMVWVALIAAGTVARLRPDGSLDRMVDAPVDLPSCIGFGGPDLTTLYLTSIKDSGTGRAVSRHPDGGGLFALDGLGVVGLPEPYFGTSPARGA</sequence>
<protein>
    <submittedName>
        <fullName evidence="3">SMP-30/gluconolactonase/LRE family protein</fullName>
        <ecNumber evidence="3">3.1.1.99</ecNumber>
    </submittedName>
</protein>
<proteinExistence type="inferred from homology"/>
<dbReference type="PRINTS" id="PR01790">
    <property type="entry name" value="SMP30FAMILY"/>
</dbReference>
<feature type="domain" description="SMP-30/Gluconolactonase/LRE-like region" evidence="2">
    <location>
        <begin position="19"/>
        <end position="260"/>
    </location>
</feature>
<comment type="caution">
    <text evidence="3">The sequence shown here is derived from an EMBL/GenBank/DDBJ whole genome shotgun (WGS) entry which is preliminary data.</text>
</comment>
<dbReference type="RefSeq" id="WP_336406150.1">
    <property type="nucleotide sequence ID" value="NZ_JBAPLU010000032.1"/>
</dbReference>
<dbReference type="GO" id="GO:0016787">
    <property type="term" value="F:hydrolase activity"/>
    <property type="evidence" value="ECO:0007669"/>
    <property type="project" value="UniProtKB-KW"/>
</dbReference>
<comment type="similarity">
    <text evidence="1">Belongs to the SMP-30/CGR1 family.</text>
</comment>
<accession>A0ABU8DYX2</accession>
<dbReference type="Pfam" id="PF08450">
    <property type="entry name" value="SGL"/>
    <property type="match status" value="1"/>
</dbReference>
<evidence type="ECO:0000313" key="4">
    <source>
        <dbReference type="Proteomes" id="UP001361570"/>
    </source>
</evidence>
<keyword evidence="3" id="KW-0378">Hydrolase</keyword>
<dbReference type="PANTHER" id="PTHR10907:SF47">
    <property type="entry name" value="REGUCALCIN"/>
    <property type="match status" value="1"/>
</dbReference>
<dbReference type="SUPFAM" id="SSF63829">
    <property type="entry name" value="Calcium-dependent phosphotriesterase"/>
    <property type="match status" value="1"/>
</dbReference>
<dbReference type="EC" id="3.1.1.99" evidence="3"/>
<dbReference type="PANTHER" id="PTHR10907">
    <property type="entry name" value="REGUCALCIN"/>
    <property type="match status" value="1"/>
</dbReference>
<gene>
    <name evidence="3" type="ORF">TEK04_20110</name>
</gene>
<evidence type="ECO:0000259" key="2">
    <source>
        <dbReference type="Pfam" id="PF08450"/>
    </source>
</evidence>
<name>A0ABU8DYX2_9ACTN</name>
<organism evidence="3 4">
    <name type="scientific">Klenkia sesuvii</name>
    <dbReference type="NCBI Taxonomy" id="3103137"/>
    <lineage>
        <taxon>Bacteria</taxon>
        <taxon>Bacillati</taxon>
        <taxon>Actinomycetota</taxon>
        <taxon>Actinomycetes</taxon>
        <taxon>Geodermatophilales</taxon>
        <taxon>Geodermatophilaceae</taxon>
        <taxon>Klenkia</taxon>
    </lineage>
</organism>